<organism evidence="1 2">
    <name type="scientific">Niallia nealsonii</name>
    <dbReference type="NCBI Taxonomy" id="115979"/>
    <lineage>
        <taxon>Bacteria</taxon>
        <taxon>Bacillati</taxon>
        <taxon>Bacillota</taxon>
        <taxon>Bacilli</taxon>
        <taxon>Bacillales</taxon>
        <taxon>Bacillaceae</taxon>
        <taxon>Niallia</taxon>
    </lineage>
</organism>
<keyword evidence="2" id="KW-1185">Reference proteome</keyword>
<dbReference type="Proteomes" id="UP000233375">
    <property type="component" value="Unassembled WGS sequence"/>
</dbReference>
<protein>
    <submittedName>
        <fullName evidence="1">Cold-shock protein</fullName>
    </submittedName>
</protein>
<dbReference type="Pfam" id="PF14169">
    <property type="entry name" value="YdjO"/>
    <property type="match status" value="1"/>
</dbReference>
<reference evidence="1 2" key="1">
    <citation type="journal article" date="2003" name="Int. J. Syst. Evol. Microbiol.">
        <title>Bacillus nealsonii sp. nov., isolated from a spacecraft-assembly facility, whose spores are gamma-radiation resistant.</title>
        <authorList>
            <person name="Venkateswaran K."/>
            <person name="Kempf M."/>
            <person name="Chen F."/>
            <person name="Satomi M."/>
            <person name="Nicholson W."/>
            <person name="Kern R."/>
        </authorList>
    </citation>
    <scope>NUCLEOTIDE SEQUENCE [LARGE SCALE GENOMIC DNA]</scope>
    <source>
        <strain evidence="1 2">FO-92</strain>
    </source>
</reference>
<evidence type="ECO:0000313" key="1">
    <source>
        <dbReference type="EMBL" id="PKG23389.1"/>
    </source>
</evidence>
<sequence>MAMGFGRKNNEEVVKEEVAIWDCVSDTCKCWIRDNFKSSEKPKCPICGSDMVATTRELQVVNNNSIYSK</sequence>
<accession>A0A2N0Z1M1</accession>
<evidence type="ECO:0000313" key="2">
    <source>
        <dbReference type="Proteomes" id="UP000233375"/>
    </source>
</evidence>
<comment type="caution">
    <text evidence="1">The sequence shown here is derived from an EMBL/GenBank/DDBJ whole genome shotgun (WGS) entry which is preliminary data.</text>
</comment>
<dbReference type="OrthoDB" id="1955171at2"/>
<dbReference type="AlphaFoldDB" id="A0A2N0Z1M1"/>
<proteinExistence type="predicted"/>
<gene>
    <name evidence="1" type="ORF">CWS01_12290</name>
</gene>
<dbReference type="EMBL" id="PISE01000025">
    <property type="protein sequence ID" value="PKG23389.1"/>
    <property type="molecule type" value="Genomic_DNA"/>
</dbReference>
<dbReference type="InterPro" id="IPR025916">
    <property type="entry name" value="YdjO"/>
</dbReference>
<name>A0A2N0Z1M1_9BACI</name>